<dbReference type="Gene3D" id="3.50.50.60">
    <property type="entry name" value="FAD/NAD(P)-binding domain"/>
    <property type="match status" value="1"/>
</dbReference>
<organism evidence="2 3">
    <name type="scientific">Gaopeijia maritima</name>
    <dbReference type="NCBI Taxonomy" id="3119007"/>
    <lineage>
        <taxon>Bacteria</taxon>
        <taxon>Pseudomonadati</taxon>
        <taxon>Gemmatimonadota</taxon>
        <taxon>Longimicrobiia</taxon>
        <taxon>Gaopeijiales</taxon>
        <taxon>Gaopeijiaceae</taxon>
        <taxon>Gaopeijia</taxon>
    </lineage>
</organism>
<dbReference type="InterPro" id="IPR036188">
    <property type="entry name" value="FAD/NAD-bd_sf"/>
</dbReference>
<reference evidence="2 3" key="1">
    <citation type="submission" date="2024-02" db="EMBL/GenBank/DDBJ databases">
        <title>A novel Gemmatimonadota bacterium.</title>
        <authorList>
            <person name="Du Z.-J."/>
            <person name="Ye Y.-Q."/>
        </authorList>
    </citation>
    <scope>NUCLEOTIDE SEQUENCE [LARGE SCALE GENOMIC DNA]</scope>
    <source>
        <strain evidence="2 3">DH-20</strain>
    </source>
</reference>
<dbReference type="PRINTS" id="PR00368">
    <property type="entry name" value="FADPNR"/>
</dbReference>
<name>A0ABU9E636_9BACT</name>
<dbReference type="PANTHER" id="PTHR40254">
    <property type="entry name" value="BLR0577 PROTEIN"/>
    <property type="match status" value="1"/>
</dbReference>
<proteinExistence type="predicted"/>
<comment type="caution">
    <text evidence="2">The sequence shown here is derived from an EMBL/GenBank/DDBJ whole genome shotgun (WGS) entry which is preliminary data.</text>
</comment>
<feature type="domain" description="FAD-dependent urate hydroxylase HpyO/Asp monooxygenase CreE-like FAD/NAD(P)-binding" evidence="1">
    <location>
        <begin position="6"/>
        <end position="157"/>
    </location>
</feature>
<dbReference type="Pfam" id="PF13454">
    <property type="entry name" value="NAD_binding_9"/>
    <property type="match status" value="1"/>
</dbReference>
<evidence type="ECO:0000313" key="3">
    <source>
        <dbReference type="Proteomes" id="UP001484239"/>
    </source>
</evidence>
<dbReference type="InterPro" id="IPR052189">
    <property type="entry name" value="L-asp_N-monooxygenase_NS-form"/>
</dbReference>
<protein>
    <submittedName>
        <fullName evidence="2">FAD/NAD(P)-binding protein</fullName>
    </submittedName>
</protein>
<dbReference type="RefSeq" id="WP_405286410.1">
    <property type="nucleotide sequence ID" value="NZ_JBBHLI010000002.1"/>
</dbReference>
<sequence length="519" mass="56066">MPRRVAVVGFGPKALFALDHLARAAADADLEFEVAVFEPHPVVGAGPVYDPRQPRCLRMNFASKHVDAGGGAPPFVEWARRHDPEAADPEGFAPRASVGAYLHVAALQVLDRLRERGSVALHPRRAVRVHTRGDQWIVDGSDGRRVVADEVLIATGHGSRRIDADRRPEADGGVYPVARELSASRVPPGSSVAIRGMGLTALDAVVVLSRRPAELRPDRLLLFSRTGRPMLPKLAPGARAADADEIVDPARGAMAQAGSVRELVRALLQGASDLLRTMGRHPHAAASVLHVLMTSARRSARRPLPRTALRRGIAIARGERCWDAERALGEAWRTLYPTVVDWHGRHAFSRRERSTFRRLCRELERLAFGPPIEVAETLMRGVDEGWVDLSVAVDPVLESDGSGWSLRSDGHRRDADRLVDAVLVGPGIAPSPSPLFRALLRAGHVRVQDGWNGAEVMGDATAIGSDGTPTSGLAVIGRPTEGSVLGNDTLDRSLHPHASAWADRVVARALPIRPELQPT</sequence>
<dbReference type="SUPFAM" id="SSF51905">
    <property type="entry name" value="FAD/NAD(P)-binding domain"/>
    <property type="match status" value="1"/>
</dbReference>
<accession>A0ABU9E636</accession>
<keyword evidence="3" id="KW-1185">Reference proteome</keyword>
<dbReference type="InterPro" id="IPR038732">
    <property type="entry name" value="HpyO/CreE_NAD-binding"/>
</dbReference>
<dbReference type="EMBL" id="JBBHLI010000002">
    <property type="protein sequence ID" value="MEK9500206.1"/>
    <property type="molecule type" value="Genomic_DNA"/>
</dbReference>
<evidence type="ECO:0000259" key="1">
    <source>
        <dbReference type="Pfam" id="PF13454"/>
    </source>
</evidence>
<dbReference type="Proteomes" id="UP001484239">
    <property type="component" value="Unassembled WGS sequence"/>
</dbReference>
<dbReference type="PANTHER" id="PTHR40254:SF1">
    <property type="entry name" value="BLR0577 PROTEIN"/>
    <property type="match status" value="1"/>
</dbReference>
<evidence type="ECO:0000313" key="2">
    <source>
        <dbReference type="EMBL" id="MEK9500206.1"/>
    </source>
</evidence>
<gene>
    <name evidence="2" type="ORF">WI372_04395</name>
</gene>